<dbReference type="SUPFAM" id="SSF57903">
    <property type="entry name" value="FYVE/PHD zinc finger"/>
    <property type="match status" value="1"/>
</dbReference>
<feature type="region of interest" description="Disordered" evidence="1">
    <location>
        <begin position="1127"/>
        <end position="1158"/>
    </location>
</feature>
<feature type="region of interest" description="Disordered" evidence="1">
    <location>
        <begin position="328"/>
        <end position="351"/>
    </location>
</feature>
<sequence length="1228" mass="134663">MAAMPAATETQATPKTTIFTCDVELVNNNNSDVSALHPHPHPQLQQLPRTECDSDQIVNTGNSSINNRESAQSSPGKLNGSVDSGIAEEDTHAIKLRHQLQQCQRILEVLNRDQEAYQLLRDRLGKIVDKKTKKEQAVEEHNCNVCCAELDISNAKNYVTCSTCGKFVCRGLKCADWLPKNAKWECELCHSSKESMAQTSSWVAEQMSFNEHKFVYPMRARSEIYIPISDCNDSTMHFESVSQIGANSVAIMNLDDRTKIREYVEEIIAEMLGGSLEHIKVGQLSKSENYLQLFDKYHAKLSNLLINVENALCARALKGDLPAIVNGQNATNNNNHNNNNNNNEQIGNASDFGDVSQTRLRSLIETIIAETLRTNALTTSGAVSEISLDARSNSQLPNGNGKRRHRTEHYFEPKIYQDLLATAVLNKIVDKEGNTKIISESTPDLSGHNIDENYNAEALSTTSGSSIEPRSDCSFTDNEHELVPHTELTDSHLERESVLSDYIASHMVPLPDLSASVTESEDDLHSMSSSMIGDGTWEDNWLFKKKRSTLQSSGTPSSIGMLVPAPKENVRAQIGDKTADEVSDLSEMGSDTDDFSLDLIRCNELNDRLLSKHLIGGQNTKLVLDEIVDRTSLTSNTLPAENEPAFTETSNPLLLDNKAFVTKTEDNTTAELTLPPPPPAYFQDDIESGETVPCPIADQLSSGSNNTDGSSPTTTIETFNDESDNEFDSDLYVIVDESNSRAAGTNNTNTNITRLHTKRPRTNGKLTNGSLRWSNSNKLGACAPLEGDPHVVDDDVGDDDVLLRRFVPGSIAEREVKKWYNAVEMPNNPYAPEALKQRINGSQERCMDVPNISPSAEKTAIELLTNADPENIATHCAETDYKRYSRDYYINNANCSTSASTPRKGQAQAQALDEPPDDDIVINEALNANKTTTVQDTILDTSTTVFKAVPAQVLEEGASSIETSSNQSLQSVQTTTSDDSDTVRVYDFNKQETTVIKSGEQKPSELSEAPSGSATSSMESAHGASSSVDTPKKRERPIVLQFGPADSSPTLGSPITTPTRGSTPPAFRFLQPKRRLIEPSQVLSIDEDDVPEPCTPAEKPAIEKDVAHAMPSVKALAQAFLLTSKHTQPERRWRAKAKQVMLTPSPDTPTKPGSEPRRKPVLEHAISMAEVADESTIASDLSSLETDQSMQSEGQANPLPIASPASPVPVRRGFLRSNIAFFENLKFK</sequence>
<accession>A0A6J2T2B6</accession>
<feature type="compositionally biased region" description="Polar residues" evidence="1">
    <location>
        <begin position="699"/>
        <end position="718"/>
    </location>
</feature>
<feature type="region of interest" description="Disordered" evidence="1">
    <location>
        <begin position="1174"/>
        <end position="1208"/>
    </location>
</feature>
<evidence type="ECO:0000313" key="3">
    <source>
        <dbReference type="RefSeq" id="XP_030370144.1"/>
    </source>
</evidence>
<feature type="region of interest" description="Disordered" evidence="1">
    <location>
        <begin position="697"/>
        <end position="723"/>
    </location>
</feature>
<feature type="compositionally biased region" description="Polar residues" evidence="1">
    <location>
        <begin position="1176"/>
        <end position="1195"/>
    </location>
</feature>
<dbReference type="AlphaFoldDB" id="A0A6J2T2B6"/>
<evidence type="ECO:0000313" key="2">
    <source>
        <dbReference type="Proteomes" id="UP000504634"/>
    </source>
</evidence>
<name>A0A6J2T2B6_DROLE</name>
<proteinExistence type="predicted"/>
<dbReference type="Gene3D" id="3.30.40.10">
    <property type="entry name" value="Zinc/RING finger domain, C3HC4 (zinc finger)"/>
    <property type="match status" value="1"/>
</dbReference>
<dbReference type="Proteomes" id="UP000504634">
    <property type="component" value="Unplaced"/>
</dbReference>
<feature type="region of interest" description="Disordered" evidence="1">
    <location>
        <begin position="742"/>
        <end position="770"/>
    </location>
</feature>
<dbReference type="CTD" id="35698"/>
<evidence type="ECO:0000256" key="1">
    <source>
        <dbReference type="SAM" id="MobiDB-lite"/>
    </source>
</evidence>
<dbReference type="GeneID" id="115620838"/>
<feature type="compositionally biased region" description="Polar residues" evidence="1">
    <location>
        <begin position="56"/>
        <end position="76"/>
    </location>
</feature>
<reference evidence="3" key="1">
    <citation type="submission" date="2025-08" db="UniProtKB">
        <authorList>
            <consortium name="RefSeq"/>
        </authorList>
    </citation>
    <scope>IDENTIFICATION</scope>
    <source>
        <strain evidence="3">11010-0011.00</strain>
        <tissue evidence="3">Whole body</tissue>
    </source>
</reference>
<protein>
    <submittedName>
        <fullName evidence="3">Uncharacterized protein LOC115620838 isoform X2</fullName>
    </submittedName>
</protein>
<dbReference type="InterPro" id="IPR013083">
    <property type="entry name" value="Znf_RING/FYVE/PHD"/>
</dbReference>
<feature type="region of interest" description="Disordered" evidence="1">
    <location>
        <begin position="958"/>
        <end position="1067"/>
    </location>
</feature>
<gene>
    <name evidence="3" type="primary">LOC115620838</name>
</gene>
<dbReference type="RefSeq" id="XP_030370144.1">
    <property type="nucleotide sequence ID" value="XM_030514284.1"/>
</dbReference>
<feature type="compositionally biased region" description="Low complexity" evidence="1">
    <location>
        <begin position="1016"/>
        <end position="1027"/>
    </location>
</feature>
<feature type="compositionally biased region" description="Low complexity" evidence="1">
    <location>
        <begin position="963"/>
        <end position="977"/>
    </location>
</feature>
<feature type="compositionally biased region" description="Basic and acidic residues" evidence="1">
    <location>
        <begin position="981"/>
        <end position="990"/>
    </location>
</feature>
<dbReference type="InterPro" id="IPR011011">
    <property type="entry name" value="Znf_FYVE_PHD"/>
</dbReference>
<keyword evidence="2" id="KW-1185">Reference proteome</keyword>
<feature type="region of interest" description="Disordered" evidence="1">
    <location>
        <begin position="32"/>
        <end position="84"/>
    </location>
</feature>
<feature type="compositionally biased region" description="Polar residues" evidence="1">
    <location>
        <begin position="1047"/>
        <end position="1062"/>
    </location>
</feature>
<organism evidence="2 3">
    <name type="scientific">Drosophila lebanonensis</name>
    <name type="common">Fruit fly</name>
    <name type="synonym">Scaptodrosophila lebanonensis</name>
    <dbReference type="NCBI Taxonomy" id="7225"/>
    <lineage>
        <taxon>Eukaryota</taxon>
        <taxon>Metazoa</taxon>
        <taxon>Ecdysozoa</taxon>
        <taxon>Arthropoda</taxon>
        <taxon>Hexapoda</taxon>
        <taxon>Insecta</taxon>
        <taxon>Pterygota</taxon>
        <taxon>Neoptera</taxon>
        <taxon>Endopterygota</taxon>
        <taxon>Diptera</taxon>
        <taxon>Brachycera</taxon>
        <taxon>Muscomorpha</taxon>
        <taxon>Ephydroidea</taxon>
        <taxon>Drosophilidae</taxon>
        <taxon>Scaptodrosophila</taxon>
    </lineage>
</organism>
<feature type="compositionally biased region" description="Low complexity" evidence="1">
    <location>
        <begin position="328"/>
        <end position="343"/>
    </location>
</feature>